<dbReference type="Proteomes" id="UP001054857">
    <property type="component" value="Unassembled WGS sequence"/>
</dbReference>
<gene>
    <name evidence="8" type="ORF">Agub_g15711</name>
</gene>
<dbReference type="GO" id="GO:0030170">
    <property type="term" value="F:pyridoxal phosphate binding"/>
    <property type="evidence" value="ECO:0007669"/>
    <property type="project" value="InterPro"/>
</dbReference>
<evidence type="ECO:0000256" key="5">
    <source>
        <dbReference type="ARBA" id="ARBA00022898"/>
    </source>
</evidence>
<comment type="cofactor">
    <cofactor evidence="1">
        <name>pyridoxal 5'-phosphate</name>
        <dbReference type="ChEBI" id="CHEBI:597326"/>
    </cofactor>
</comment>
<dbReference type="EMBL" id="BMAR01000083">
    <property type="protein sequence ID" value="GFR53019.1"/>
    <property type="molecule type" value="Genomic_DNA"/>
</dbReference>
<dbReference type="InterPro" id="IPR050596">
    <property type="entry name" value="AspAT/PAT-like"/>
</dbReference>
<dbReference type="InterPro" id="IPR004838">
    <property type="entry name" value="NHTrfase_class1_PyrdxlP-BS"/>
</dbReference>
<keyword evidence="4" id="KW-0808">Transferase</keyword>
<dbReference type="CDD" id="cd00609">
    <property type="entry name" value="AAT_like"/>
    <property type="match status" value="1"/>
</dbReference>
<organism evidence="8 9">
    <name type="scientific">Astrephomene gubernaculifera</name>
    <dbReference type="NCBI Taxonomy" id="47775"/>
    <lineage>
        <taxon>Eukaryota</taxon>
        <taxon>Viridiplantae</taxon>
        <taxon>Chlorophyta</taxon>
        <taxon>core chlorophytes</taxon>
        <taxon>Chlorophyceae</taxon>
        <taxon>CS clade</taxon>
        <taxon>Chlamydomonadales</taxon>
        <taxon>Astrephomenaceae</taxon>
        <taxon>Astrephomene</taxon>
    </lineage>
</organism>
<dbReference type="GO" id="GO:0006520">
    <property type="term" value="P:amino acid metabolic process"/>
    <property type="evidence" value="ECO:0007669"/>
    <property type="project" value="InterPro"/>
</dbReference>
<dbReference type="InterPro" id="IPR015421">
    <property type="entry name" value="PyrdxlP-dep_Trfase_major"/>
</dbReference>
<dbReference type="InterPro" id="IPR015422">
    <property type="entry name" value="PyrdxlP-dep_Trfase_small"/>
</dbReference>
<proteinExistence type="inferred from homology"/>
<reference evidence="8 9" key="1">
    <citation type="journal article" date="2021" name="Sci. Rep.">
        <title>Genome sequencing of the multicellular alga Astrephomene provides insights into convergent evolution of germ-soma differentiation.</title>
        <authorList>
            <person name="Yamashita S."/>
            <person name="Yamamoto K."/>
            <person name="Matsuzaki R."/>
            <person name="Suzuki S."/>
            <person name="Yamaguchi H."/>
            <person name="Hirooka S."/>
            <person name="Minakuchi Y."/>
            <person name="Miyagishima S."/>
            <person name="Kawachi M."/>
            <person name="Toyoda A."/>
            <person name="Nozaki H."/>
        </authorList>
    </citation>
    <scope>NUCLEOTIDE SEQUENCE [LARGE SCALE GENOMIC DNA]</scope>
    <source>
        <strain evidence="8 9">NIES-4017</strain>
    </source>
</reference>
<dbReference type="PANTHER" id="PTHR46383:SF5">
    <property type="entry name" value="AMINOTRANSFERASE CLASS I_CLASSII DOMAIN-CONTAINING PROTEIN"/>
    <property type="match status" value="1"/>
</dbReference>
<dbReference type="Gene3D" id="3.40.640.10">
    <property type="entry name" value="Type I PLP-dependent aspartate aminotransferase-like (Major domain)"/>
    <property type="match status" value="2"/>
</dbReference>
<comment type="similarity">
    <text evidence="2">Belongs to the class-I pyridoxal-phosphate-dependent aminotransferase family.</text>
</comment>
<evidence type="ECO:0000256" key="2">
    <source>
        <dbReference type="ARBA" id="ARBA00007441"/>
    </source>
</evidence>
<name>A0AAD3E5V2_9CHLO</name>
<comment type="caution">
    <text evidence="8">The sequence shown here is derived from an EMBL/GenBank/DDBJ whole genome shotgun (WGS) entry which is preliminary data.</text>
</comment>
<dbReference type="InterPro" id="IPR015424">
    <property type="entry name" value="PyrdxlP-dep_Trfase"/>
</dbReference>
<evidence type="ECO:0000313" key="8">
    <source>
        <dbReference type="EMBL" id="GFR53019.1"/>
    </source>
</evidence>
<dbReference type="PROSITE" id="PS00105">
    <property type="entry name" value="AA_TRANSFER_CLASS_1"/>
    <property type="match status" value="1"/>
</dbReference>
<keyword evidence="3" id="KW-0032">Aminotransferase</keyword>
<evidence type="ECO:0000259" key="7">
    <source>
        <dbReference type="Pfam" id="PF00155"/>
    </source>
</evidence>
<dbReference type="GO" id="GO:0008483">
    <property type="term" value="F:transaminase activity"/>
    <property type="evidence" value="ECO:0007669"/>
    <property type="project" value="UniProtKB-KW"/>
</dbReference>
<feature type="domain" description="Aminotransferase class I/classII large" evidence="7">
    <location>
        <begin position="45"/>
        <end position="508"/>
    </location>
</feature>
<evidence type="ECO:0000256" key="6">
    <source>
        <dbReference type="SAM" id="MobiDB-lite"/>
    </source>
</evidence>
<dbReference type="Gene3D" id="3.90.1150.10">
    <property type="entry name" value="Aspartate Aminotransferase, domain 1"/>
    <property type="match status" value="1"/>
</dbReference>
<accession>A0AAD3E5V2</accession>
<evidence type="ECO:0000313" key="9">
    <source>
        <dbReference type="Proteomes" id="UP001054857"/>
    </source>
</evidence>
<keyword evidence="5" id="KW-0663">Pyridoxal phosphate</keyword>
<dbReference type="Pfam" id="PF00155">
    <property type="entry name" value="Aminotran_1_2"/>
    <property type="match status" value="1"/>
</dbReference>
<feature type="compositionally biased region" description="Basic and acidic residues" evidence="6">
    <location>
        <begin position="428"/>
        <end position="438"/>
    </location>
</feature>
<evidence type="ECO:0000256" key="4">
    <source>
        <dbReference type="ARBA" id="ARBA00022679"/>
    </source>
</evidence>
<keyword evidence="9" id="KW-1185">Reference proteome</keyword>
<evidence type="ECO:0000256" key="1">
    <source>
        <dbReference type="ARBA" id="ARBA00001933"/>
    </source>
</evidence>
<dbReference type="PANTHER" id="PTHR46383">
    <property type="entry name" value="ASPARTATE AMINOTRANSFERASE"/>
    <property type="match status" value="1"/>
</dbReference>
<dbReference type="InterPro" id="IPR004839">
    <property type="entry name" value="Aminotransferase_I/II_large"/>
</dbReference>
<dbReference type="AlphaFoldDB" id="A0AAD3E5V2"/>
<protein>
    <recommendedName>
        <fullName evidence="7">Aminotransferase class I/classII large domain-containing protein</fullName>
    </recommendedName>
</protein>
<feature type="region of interest" description="Disordered" evidence="6">
    <location>
        <begin position="421"/>
        <end position="462"/>
    </location>
</feature>
<evidence type="ECO:0000256" key="3">
    <source>
        <dbReference type="ARBA" id="ARBA00022576"/>
    </source>
</evidence>
<sequence>MAHNAMAAAGPAAAGKWKLLSRRIDATDTPVIDFTRRVMAKRKDALSLAQGIVHWGPPPAALERLSARLAADPAAVSGYAPNEGLPALRAALRHKLLERNKLPHYDVIVTPGCNQAFLNALLALCDVEDRVVLFRPYYFDHLMAMQMTGSADRVVLGECDPASQRPSLEWLRGQLAGPQPPKMVVLVNPCNPTGVLLTRGELDALSSLCASAGCWLVLDNTYEDFIFAPDGEHYCPAGPHVIHLFSMSKAYGMMGWRIGYIAFPDYQHHNRDVEGERDGFAAATATAAAPAGPVAAAAAADGAAAAAAAGGGGAGVSADARSAVTQPSSAVAIGSAPGALGAAQLKVQDAVCICAPQPSQLLALEALGPGGGDYVREHIQQLTANRDLLRSALAPLEPHVVGGEGAIYLWARLPPSCCRGGKGGKGSSDGKECKEGEKSGNGGGEGEVDGVPREEEEEEVDDRSVVEWLVAQAGVCVIPGSACGMPGYIRCSYANLPPQQFPRAVARLRAGLQHLVQYGMTDMPQEAVAGL</sequence>
<dbReference type="SUPFAM" id="SSF53383">
    <property type="entry name" value="PLP-dependent transferases"/>
    <property type="match status" value="1"/>
</dbReference>